<reference evidence="2 3" key="1">
    <citation type="submission" date="2024-02" db="EMBL/GenBank/DDBJ databases">
        <title>High-quality chromosome-scale genome assembly of Pensacola bahiagrass (Paspalum notatum Flugge var. saurae).</title>
        <authorList>
            <person name="Vega J.M."/>
            <person name="Podio M."/>
            <person name="Orjuela J."/>
            <person name="Siena L.A."/>
            <person name="Pessino S.C."/>
            <person name="Combes M.C."/>
            <person name="Mariac C."/>
            <person name="Albertini E."/>
            <person name="Pupilli F."/>
            <person name="Ortiz J.P.A."/>
            <person name="Leblanc O."/>
        </authorList>
    </citation>
    <scope>NUCLEOTIDE SEQUENCE [LARGE SCALE GENOMIC DNA]</scope>
    <source>
        <strain evidence="2">R1</strain>
        <tissue evidence="2">Leaf</tissue>
    </source>
</reference>
<protein>
    <recommendedName>
        <fullName evidence="4">DUF4218 domain-containing protein</fullName>
    </recommendedName>
</protein>
<feature type="compositionally biased region" description="Basic and acidic residues" evidence="1">
    <location>
        <begin position="80"/>
        <end position="89"/>
    </location>
</feature>
<name>A0AAQ3WIR2_PASNO</name>
<feature type="compositionally biased region" description="Polar residues" evidence="1">
    <location>
        <begin position="52"/>
        <end position="73"/>
    </location>
</feature>
<dbReference type="AlphaFoldDB" id="A0AAQ3WIR2"/>
<sequence>MARVEGCIAEAFILKEISYFSSVYFAEEHNVNAPTMRYNVDEEPPLTDLPIFQSTGSSAGASSPEFQRQNWTSKKQHTSKQLEKMRQDGIDGKPNFIDWFKIYDKP</sequence>
<feature type="region of interest" description="Disordered" evidence="1">
    <location>
        <begin position="49"/>
        <end position="89"/>
    </location>
</feature>
<evidence type="ECO:0000313" key="2">
    <source>
        <dbReference type="EMBL" id="WVZ62980.1"/>
    </source>
</evidence>
<keyword evidence="3" id="KW-1185">Reference proteome</keyword>
<evidence type="ECO:0000256" key="1">
    <source>
        <dbReference type="SAM" id="MobiDB-lite"/>
    </source>
</evidence>
<dbReference type="EMBL" id="CP144747">
    <property type="protein sequence ID" value="WVZ62980.1"/>
    <property type="molecule type" value="Genomic_DNA"/>
</dbReference>
<organism evidence="2 3">
    <name type="scientific">Paspalum notatum var. saurae</name>
    <dbReference type="NCBI Taxonomy" id="547442"/>
    <lineage>
        <taxon>Eukaryota</taxon>
        <taxon>Viridiplantae</taxon>
        <taxon>Streptophyta</taxon>
        <taxon>Embryophyta</taxon>
        <taxon>Tracheophyta</taxon>
        <taxon>Spermatophyta</taxon>
        <taxon>Magnoliopsida</taxon>
        <taxon>Liliopsida</taxon>
        <taxon>Poales</taxon>
        <taxon>Poaceae</taxon>
        <taxon>PACMAD clade</taxon>
        <taxon>Panicoideae</taxon>
        <taxon>Andropogonodae</taxon>
        <taxon>Paspaleae</taxon>
        <taxon>Paspalinae</taxon>
        <taxon>Paspalum</taxon>
    </lineage>
</organism>
<evidence type="ECO:0000313" key="3">
    <source>
        <dbReference type="Proteomes" id="UP001341281"/>
    </source>
</evidence>
<accession>A0AAQ3WIR2</accession>
<dbReference type="Proteomes" id="UP001341281">
    <property type="component" value="Chromosome 03"/>
</dbReference>
<proteinExistence type="predicted"/>
<evidence type="ECO:0008006" key="4">
    <source>
        <dbReference type="Google" id="ProtNLM"/>
    </source>
</evidence>
<gene>
    <name evidence="2" type="ORF">U9M48_012666</name>
</gene>